<evidence type="ECO:0000313" key="3">
    <source>
        <dbReference type="Proteomes" id="UP000237968"/>
    </source>
</evidence>
<keyword evidence="1" id="KW-0732">Signal</keyword>
<dbReference type="RefSeq" id="WP_106390693.1">
    <property type="nucleotide sequence ID" value="NZ_PVNK01000068.1"/>
</dbReference>
<gene>
    <name evidence="2" type="ORF">ENSA5_12050</name>
</gene>
<name>A0A2S9YFQ6_9BACT</name>
<dbReference type="AlphaFoldDB" id="A0A2S9YFQ6"/>
<accession>A0A2S9YFQ6</accession>
<dbReference type="EMBL" id="PVNK01000068">
    <property type="protein sequence ID" value="PRQ03836.1"/>
    <property type="molecule type" value="Genomic_DNA"/>
</dbReference>
<reference evidence="2 3" key="1">
    <citation type="submission" date="2018-03" db="EMBL/GenBank/DDBJ databases">
        <title>Draft Genome Sequences of the Obligatory Marine Myxobacteria Enhygromyxa salina SWB005.</title>
        <authorList>
            <person name="Poehlein A."/>
            <person name="Moghaddam J.A."/>
            <person name="Harms H."/>
            <person name="Alanjari M."/>
            <person name="Koenig G.M."/>
            <person name="Daniel R."/>
            <person name="Schaeberle T.F."/>
        </authorList>
    </citation>
    <scope>NUCLEOTIDE SEQUENCE [LARGE SCALE GENOMIC DNA]</scope>
    <source>
        <strain evidence="2 3">SWB005</strain>
    </source>
</reference>
<organism evidence="2 3">
    <name type="scientific">Enhygromyxa salina</name>
    <dbReference type="NCBI Taxonomy" id="215803"/>
    <lineage>
        <taxon>Bacteria</taxon>
        <taxon>Pseudomonadati</taxon>
        <taxon>Myxococcota</taxon>
        <taxon>Polyangia</taxon>
        <taxon>Nannocystales</taxon>
        <taxon>Nannocystaceae</taxon>
        <taxon>Enhygromyxa</taxon>
    </lineage>
</organism>
<proteinExistence type="predicted"/>
<evidence type="ECO:0000313" key="2">
    <source>
        <dbReference type="EMBL" id="PRQ03836.1"/>
    </source>
</evidence>
<keyword evidence="3" id="KW-1185">Reference proteome</keyword>
<protein>
    <submittedName>
        <fullName evidence="2">Uncharacterized protein</fullName>
    </submittedName>
</protein>
<feature type="chain" id="PRO_5015393910" evidence="1">
    <location>
        <begin position="23"/>
        <end position="218"/>
    </location>
</feature>
<comment type="caution">
    <text evidence="2">The sequence shown here is derived from an EMBL/GenBank/DDBJ whole genome shotgun (WGS) entry which is preliminary data.</text>
</comment>
<dbReference type="Proteomes" id="UP000237968">
    <property type="component" value="Unassembled WGS sequence"/>
</dbReference>
<sequence>MDRFLSVLAMFGALGLSSEAAAHAPNIASFELIEGPEASHLDVHMSTDGMHHVMQARLPDASFQDMTLEDYEDHVLTALREGIELRYDDQPVALGEATVSLAAHQSDVSFAIPGPPAGAARLYAHIDVMREQPNQHNVLRLVTQTSHDHIVLAEKNQFRGSLALASARPNTAASASMSGRLAEAVHSLFRTSERSRSPKHQAGVAHVALACFSELHHP</sequence>
<feature type="signal peptide" evidence="1">
    <location>
        <begin position="1"/>
        <end position="22"/>
    </location>
</feature>
<evidence type="ECO:0000256" key="1">
    <source>
        <dbReference type="SAM" id="SignalP"/>
    </source>
</evidence>